<keyword evidence="5" id="KW-0175">Coiled coil</keyword>
<dbReference type="InterPro" id="IPR000962">
    <property type="entry name" value="Znf_DskA_TraR"/>
</dbReference>
<evidence type="ECO:0000256" key="1">
    <source>
        <dbReference type="ARBA" id="ARBA00022723"/>
    </source>
</evidence>
<dbReference type="Proteomes" id="UP000198614">
    <property type="component" value="Unassembled WGS sequence"/>
</dbReference>
<evidence type="ECO:0000256" key="5">
    <source>
        <dbReference type="SAM" id="Coils"/>
    </source>
</evidence>
<evidence type="ECO:0000313" key="8">
    <source>
        <dbReference type="Proteomes" id="UP000198614"/>
    </source>
</evidence>
<sequence>MPTELSAQDLDDLRARLRAQAEGLRAELAAVDAQMSTLYADCDRDVGDLGAKVTAADRLRADAERARSLLARTHAALDRLGTPAYGRCAVCGGPIERDRMLAVPHADVCLACGRGTGGARGRGAR</sequence>
<dbReference type="PROSITE" id="PS51128">
    <property type="entry name" value="ZF_DKSA_2"/>
    <property type="match status" value="1"/>
</dbReference>
<reference evidence="7 8" key="1">
    <citation type="submission" date="2016-10" db="EMBL/GenBank/DDBJ databases">
        <authorList>
            <person name="de Groot N.N."/>
        </authorList>
    </citation>
    <scope>NUCLEOTIDE SEQUENCE [LARGE SCALE GENOMIC DNA]</scope>
    <source>
        <strain evidence="7 8">CGMCC 4.1859</strain>
    </source>
</reference>
<dbReference type="GO" id="GO:0008270">
    <property type="term" value="F:zinc ion binding"/>
    <property type="evidence" value="ECO:0007669"/>
    <property type="project" value="UniProtKB-KW"/>
</dbReference>
<dbReference type="OrthoDB" id="1121111at2"/>
<dbReference type="AlphaFoldDB" id="A0A1G7XRP0"/>
<keyword evidence="3" id="KW-0862">Zinc</keyword>
<organism evidence="7 8">
    <name type="scientific">Streptomyces griseoaurantiacus</name>
    <dbReference type="NCBI Taxonomy" id="68213"/>
    <lineage>
        <taxon>Bacteria</taxon>
        <taxon>Bacillati</taxon>
        <taxon>Actinomycetota</taxon>
        <taxon>Actinomycetes</taxon>
        <taxon>Kitasatosporales</taxon>
        <taxon>Streptomycetaceae</taxon>
        <taxon>Streptomyces</taxon>
        <taxon>Streptomyces aurantiacus group</taxon>
    </lineage>
</organism>
<evidence type="ECO:0000256" key="2">
    <source>
        <dbReference type="ARBA" id="ARBA00022771"/>
    </source>
</evidence>
<feature type="coiled-coil region" evidence="5">
    <location>
        <begin position="7"/>
        <end position="34"/>
    </location>
</feature>
<dbReference type="Pfam" id="PF01258">
    <property type="entry name" value="zf-dskA_traR"/>
    <property type="match status" value="1"/>
</dbReference>
<keyword evidence="2" id="KW-0863">Zinc-finger</keyword>
<protein>
    <submittedName>
        <fullName evidence="7">Transcriptional regulator, TraR/DksA family</fullName>
    </submittedName>
</protein>
<keyword evidence="1" id="KW-0479">Metal-binding</keyword>
<accession>A0A1G7XRP0</accession>
<feature type="domain" description="Zinc finger DksA/TraR C4-type" evidence="6">
    <location>
        <begin position="85"/>
        <end position="114"/>
    </location>
</feature>
<feature type="zinc finger region" description="dksA C4-type" evidence="4">
    <location>
        <begin position="88"/>
        <end position="112"/>
    </location>
</feature>
<dbReference type="Gene3D" id="1.20.120.910">
    <property type="entry name" value="DksA, coiled-coil domain"/>
    <property type="match status" value="1"/>
</dbReference>
<dbReference type="EMBL" id="FNAX01000033">
    <property type="protein sequence ID" value="SDG86380.1"/>
    <property type="molecule type" value="Genomic_DNA"/>
</dbReference>
<gene>
    <name evidence="7" type="ORF">SAMN05216260_13334</name>
</gene>
<name>A0A1G7XRP0_9ACTN</name>
<evidence type="ECO:0000259" key="6">
    <source>
        <dbReference type="Pfam" id="PF01258"/>
    </source>
</evidence>
<proteinExistence type="predicted"/>
<evidence type="ECO:0000313" key="7">
    <source>
        <dbReference type="EMBL" id="SDG86380.1"/>
    </source>
</evidence>
<dbReference type="PANTHER" id="PTHR33823:SF2">
    <property type="entry name" value="RNA POLYMERASE-BINDING TRANSCRIPTION FACTOR DKSA"/>
    <property type="match status" value="1"/>
</dbReference>
<dbReference type="SUPFAM" id="SSF57716">
    <property type="entry name" value="Glucocorticoid receptor-like (DNA-binding domain)"/>
    <property type="match status" value="1"/>
</dbReference>
<evidence type="ECO:0000256" key="3">
    <source>
        <dbReference type="ARBA" id="ARBA00022833"/>
    </source>
</evidence>
<evidence type="ECO:0000256" key="4">
    <source>
        <dbReference type="PROSITE-ProRule" id="PRU00510"/>
    </source>
</evidence>
<dbReference type="PANTHER" id="PTHR33823">
    <property type="entry name" value="RNA POLYMERASE-BINDING TRANSCRIPTION FACTOR DKSA-RELATED"/>
    <property type="match status" value="1"/>
</dbReference>